<keyword evidence="5 8" id="KW-0812">Transmembrane</keyword>
<dbReference type="Pfam" id="PF01594">
    <property type="entry name" value="AI-2E_transport"/>
    <property type="match status" value="1"/>
</dbReference>
<evidence type="ECO:0000256" key="1">
    <source>
        <dbReference type="ARBA" id="ARBA00004651"/>
    </source>
</evidence>
<comment type="similarity">
    <text evidence="2">Belongs to the autoinducer-2 exporter (AI-2E) (TC 2.A.86) family.</text>
</comment>
<evidence type="ECO:0000256" key="4">
    <source>
        <dbReference type="ARBA" id="ARBA00022475"/>
    </source>
</evidence>
<feature type="transmembrane region" description="Helical" evidence="8">
    <location>
        <begin position="319"/>
        <end position="345"/>
    </location>
</feature>
<dbReference type="InterPro" id="IPR002549">
    <property type="entry name" value="AI-2E-like"/>
</dbReference>
<reference evidence="9 10" key="1">
    <citation type="journal article" date="2018" name="Mar. Genomics">
        <title>Complete genome sequence of Marinifilaceae bacterium strain SPP2, isolated from the Antarctic marine sediment.</title>
        <authorList>
            <person name="Watanabe M."/>
            <person name="Kojima H."/>
            <person name="Fukui M."/>
        </authorList>
    </citation>
    <scope>NUCLEOTIDE SEQUENCE [LARGE SCALE GENOMIC DNA]</scope>
    <source>
        <strain evidence="9 10">SPP2</strain>
    </source>
</reference>
<evidence type="ECO:0000256" key="8">
    <source>
        <dbReference type="SAM" id="Phobius"/>
    </source>
</evidence>
<protein>
    <submittedName>
        <fullName evidence="9">AI-2E family transporter</fullName>
    </submittedName>
</protein>
<keyword evidence="7 8" id="KW-0472">Membrane</keyword>
<organism evidence="9 10">
    <name type="scientific">Labilibaculum antarcticum</name>
    <dbReference type="NCBI Taxonomy" id="1717717"/>
    <lineage>
        <taxon>Bacteria</taxon>
        <taxon>Pseudomonadati</taxon>
        <taxon>Bacteroidota</taxon>
        <taxon>Bacteroidia</taxon>
        <taxon>Marinilabiliales</taxon>
        <taxon>Marinifilaceae</taxon>
        <taxon>Labilibaculum</taxon>
    </lineage>
</organism>
<dbReference type="PANTHER" id="PTHR21716:SF53">
    <property type="entry name" value="PERMEASE PERM-RELATED"/>
    <property type="match status" value="1"/>
</dbReference>
<keyword evidence="4" id="KW-1003">Cell membrane</keyword>
<feature type="transmembrane region" description="Helical" evidence="8">
    <location>
        <begin position="148"/>
        <end position="174"/>
    </location>
</feature>
<dbReference type="Proteomes" id="UP000218267">
    <property type="component" value="Chromosome"/>
</dbReference>
<dbReference type="RefSeq" id="WP_096428537.1">
    <property type="nucleotide sequence ID" value="NZ_AP018042.1"/>
</dbReference>
<evidence type="ECO:0000256" key="6">
    <source>
        <dbReference type="ARBA" id="ARBA00022989"/>
    </source>
</evidence>
<evidence type="ECO:0000256" key="5">
    <source>
        <dbReference type="ARBA" id="ARBA00022692"/>
    </source>
</evidence>
<gene>
    <name evidence="9" type="ORF">ALGA_1256</name>
</gene>
<accession>A0A1Y1CHZ8</accession>
<evidence type="ECO:0000313" key="10">
    <source>
        <dbReference type="Proteomes" id="UP000218267"/>
    </source>
</evidence>
<dbReference type="AlphaFoldDB" id="A0A1Y1CHZ8"/>
<dbReference type="GO" id="GO:0005886">
    <property type="term" value="C:plasma membrane"/>
    <property type="evidence" value="ECO:0007669"/>
    <property type="project" value="UniProtKB-SubCell"/>
</dbReference>
<feature type="transmembrane region" description="Helical" evidence="8">
    <location>
        <begin position="7"/>
        <end position="24"/>
    </location>
</feature>
<feature type="transmembrane region" description="Helical" evidence="8">
    <location>
        <begin position="61"/>
        <end position="83"/>
    </location>
</feature>
<evidence type="ECO:0000313" key="9">
    <source>
        <dbReference type="EMBL" id="BAX79642.1"/>
    </source>
</evidence>
<feature type="transmembrane region" description="Helical" evidence="8">
    <location>
        <begin position="285"/>
        <end position="307"/>
    </location>
</feature>
<feature type="transmembrane region" description="Helical" evidence="8">
    <location>
        <begin position="251"/>
        <end position="273"/>
    </location>
</feature>
<dbReference type="PANTHER" id="PTHR21716">
    <property type="entry name" value="TRANSMEMBRANE PROTEIN"/>
    <property type="match status" value="1"/>
</dbReference>
<feature type="transmembrane region" description="Helical" evidence="8">
    <location>
        <begin position="30"/>
        <end position="49"/>
    </location>
</feature>
<proteinExistence type="inferred from homology"/>
<evidence type="ECO:0000256" key="2">
    <source>
        <dbReference type="ARBA" id="ARBA00009773"/>
    </source>
</evidence>
<evidence type="ECO:0000256" key="7">
    <source>
        <dbReference type="ARBA" id="ARBA00023136"/>
    </source>
</evidence>
<dbReference type="KEGG" id="mbas:ALGA_1256"/>
<feature type="transmembrane region" description="Helical" evidence="8">
    <location>
        <begin position="214"/>
        <end position="245"/>
    </location>
</feature>
<dbReference type="EMBL" id="AP018042">
    <property type="protein sequence ID" value="BAX79642.1"/>
    <property type="molecule type" value="Genomic_DNA"/>
</dbReference>
<sequence length="366" mass="40352">MNGKGKYFIVALGLILLGLLFWYFSNIVAYVLVSVVLSFVGRPVVDFMNGLKIKNWQVPSALSAGITLVLLWFVMVMFFRTFIPMIAAQAQDLSNIDVNAAMRSLEEPIQKLEALVTKYSADNESFDLKAVLVDNITSFVKISDVSDIFGSLVGTLGNAFIALFSISFITFFFLKDSSLFSEGVVLLVPARNEDGVRHVLDSIKNLLMRYFVGLFFEVILVGFMVTIGLTIVGLPFGTAVVIGLFAGMMNVIPYIGPIIGACFGMIIGIATNLNVDFYTEILPLLGYMAIVFATVQVIDNILFQPLIYSNSVNAHPLEIFIVIIMAGSMAGILGMVLAIPTYTLIRVIAKEFFNNYRFVKKLTEKI</sequence>
<comment type="subcellular location">
    <subcellularLocation>
        <location evidence="1">Cell membrane</location>
        <topology evidence="1">Multi-pass membrane protein</topology>
    </subcellularLocation>
</comment>
<keyword evidence="3" id="KW-0813">Transport</keyword>
<name>A0A1Y1CHZ8_9BACT</name>
<keyword evidence="10" id="KW-1185">Reference proteome</keyword>
<dbReference type="OrthoDB" id="9793390at2"/>
<evidence type="ECO:0000256" key="3">
    <source>
        <dbReference type="ARBA" id="ARBA00022448"/>
    </source>
</evidence>
<reference evidence="10" key="2">
    <citation type="journal article" date="2020" name="Antonie Van Leeuwenhoek">
        <title>Labilibaculum antarcticum sp. nov., a novel facultative anaerobic, psychrotorelant bacterium isolated from marine sediment of Antarctica.</title>
        <authorList>
            <person name="Watanabe M."/>
            <person name="Kojima H."/>
            <person name="Fukui M."/>
        </authorList>
    </citation>
    <scope>NUCLEOTIDE SEQUENCE [LARGE SCALE GENOMIC DNA]</scope>
    <source>
        <strain evidence="10">SPP2</strain>
    </source>
</reference>
<keyword evidence="6 8" id="KW-1133">Transmembrane helix</keyword>